<keyword evidence="7" id="KW-0472">Membrane</keyword>
<gene>
    <name evidence="9" type="ORF">FVP60_02835</name>
</gene>
<keyword evidence="4" id="KW-0653">Protein transport</keyword>
<dbReference type="RefSeq" id="WP_147824740.1">
    <property type="nucleotide sequence ID" value="NZ_BAAARG010000001.1"/>
</dbReference>
<evidence type="ECO:0000256" key="8">
    <source>
        <dbReference type="SAM" id="MobiDB-lite"/>
    </source>
</evidence>
<keyword evidence="2" id="KW-0813">Transport</keyword>
<dbReference type="InterPro" id="IPR003369">
    <property type="entry name" value="TatA/B/E"/>
</dbReference>
<evidence type="ECO:0000256" key="3">
    <source>
        <dbReference type="ARBA" id="ARBA00022692"/>
    </source>
</evidence>
<feature type="compositionally biased region" description="Low complexity" evidence="8">
    <location>
        <begin position="99"/>
        <end position="116"/>
    </location>
</feature>
<evidence type="ECO:0000256" key="1">
    <source>
        <dbReference type="ARBA" id="ARBA00004167"/>
    </source>
</evidence>
<evidence type="ECO:0000256" key="5">
    <source>
        <dbReference type="ARBA" id="ARBA00022989"/>
    </source>
</evidence>
<reference evidence="9 10" key="1">
    <citation type="submission" date="2019-08" db="EMBL/GenBank/DDBJ databases">
        <authorList>
            <person name="Dong K."/>
        </authorList>
    </citation>
    <scope>NUCLEOTIDE SEQUENCE [LARGE SCALE GENOMIC DNA]</scope>
    <source>
        <strain evidence="9 10">M4-8</strain>
    </source>
</reference>
<name>A0A5C8HS06_9MICO</name>
<dbReference type="AlphaFoldDB" id="A0A5C8HS06"/>
<protein>
    <submittedName>
        <fullName evidence="9">Sec-independent protein translocase TatB</fullName>
    </submittedName>
</protein>
<feature type="region of interest" description="Disordered" evidence="8">
    <location>
        <begin position="88"/>
        <end position="127"/>
    </location>
</feature>
<organism evidence="9 10">
    <name type="scientific">Microbacterium mitrae</name>
    <dbReference type="NCBI Taxonomy" id="664640"/>
    <lineage>
        <taxon>Bacteria</taxon>
        <taxon>Bacillati</taxon>
        <taxon>Actinomycetota</taxon>
        <taxon>Actinomycetes</taxon>
        <taxon>Micrococcales</taxon>
        <taxon>Microbacteriaceae</taxon>
        <taxon>Microbacterium</taxon>
    </lineage>
</organism>
<comment type="subcellular location">
    <subcellularLocation>
        <location evidence="1">Membrane</location>
        <topology evidence="1">Single-pass membrane protein</topology>
    </subcellularLocation>
</comment>
<evidence type="ECO:0000256" key="4">
    <source>
        <dbReference type="ARBA" id="ARBA00022927"/>
    </source>
</evidence>
<sequence>MNFGLSADKLIVIAVIALMVVGPERLPKYAEGFARLVKRAGEYLRGAKDRVSQEMGPEFEDVDWRKLDPRQYDPRRIIREAILDEVVPAPAGAEPGGNTPAPRTTARMRAAQRLTAGELPPYDSEAT</sequence>
<dbReference type="Gene3D" id="1.20.5.3310">
    <property type="match status" value="1"/>
</dbReference>
<accession>A0A5C8HS06</accession>
<evidence type="ECO:0000256" key="7">
    <source>
        <dbReference type="ARBA" id="ARBA00023136"/>
    </source>
</evidence>
<evidence type="ECO:0000313" key="9">
    <source>
        <dbReference type="EMBL" id="TXK05928.1"/>
    </source>
</evidence>
<dbReference type="Pfam" id="PF02416">
    <property type="entry name" value="TatA_B_E"/>
    <property type="match status" value="1"/>
</dbReference>
<dbReference type="Proteomes" id="UP000321196">
    <property type="component" value="Unassembled WGS sequence"/>
</dbReference>
<evidence type="ECO:0000256" key="6">
    <source>
        <dbReference type="ARBA" id="ARBA00023010"/>
    </source>
</evidence>
<evidence type="ECO:0000256" key="2">
    <source>
        <dbReference type="ARBA" id="ARBA00022448"/>
    </source>
</evidence>
<keyword evidence="5" id="KW-1133">Transmembrane helix</keyword>
<comment type="caution">
    <text evidence="9">The sequence shown here is derived from an EMBL/GenBank/DDBJ whole genome shotgun (WGS) entry which is preliminary data.</text>
</comment>
<dbReference type="EMBL" id="VRSW01000001">
    <property type="protein sequence ID" value="TXK05928.1"/>
    <property type="molecule type" value="Genomic_DNA"/>
</dbReference>
<keyword evidence="10" id="KW-1185">Reference proteome</keyword>
<evidence type="ECO:0000313" key="10">
    <source>
        <dbReference type="Proteomes" id="UP000321196"/>
    </source>
</evidence>
<keyword evidence="6" id="KW-0811">Translocation</keyword>
<proteinExistence type="predicted"/>
<keyword evidence="3" id="KW-0812">Transmembrane</keyword>
<dbReference type="OrthoDB" id="3267321at2"/>